<keyword evidence="3" id="KW-1185">Reference proteome</keyword>
<gene>
    <name evidence="2" type="ORF">POSPLADRAFT_1131559</name>
</gene>
<evidence type="ECO:0000313" key="3">
    <source>
        <dbReference type="Proteomes" id="UP000194127"/>
    </source>
</evidence>
<dbReference type="Proteomes" id="UP000194127">
    <property type="component" value="Unassembled WGS sequence"/>
</dbReference>
<dbReference type="RefSeq" id="XP_024343406.1">
    <property type="nucleotide sequence ID" value="XM_024484103.1"/>
</dbReference>
<name>A0A1X6NDN5_9APHY</name>
<dbReference type="OrthoDB" id="2882365at2759"/>
<evidence type="ECO:0000256" key="1">
    <source>
        <dbReference type="SAM" id="SignalP"/>
    </source>
</evidence>
<keyword evidence="1" id="KW-0732">Signal</keyword>
<dbReference type="EMBL" id="KZ110592">
    <property type="protein sequence ID" value="OSX66612.1"/>
    <property type="molecule type" value="Genomic_DNA"/>
</dbReference>
<sequence>MRFIQSILLPLTLLATTVLADSYARDALDLEARSVWDDDALFARSDDELYARDFEEHKDHPLVRELINVLAARAGNCYNNNQRITVANGRCNPANSVGMLAGHQCANRGGKYYFCMDRAGGACMTAKKSIGLEHGESAMYTSPIAAFVLPRSVAIEQQDFGWEISVGAMNILCNVAFGDLKPAGCQNARRDEKSGARGHLRTEIHDMVI</sequence>
<reference evidence="2 3" key="1">
    <citation type="submission" date="2017-04" db="EMBL/GenBank/DDBJ databases">
        <title>Genome Sequence of the Model Brown-Rot Fungus Postia placenta SB12.</title>
        <authorList>
            <consortium name="DOE Joint Genome Institute"/>
            <person name="Gaskell J."/>
            <person name="Kersten P."/>
            <person name="Larrondo L.F."/>
            <person name="Canessa P."/>
            <person name="Martinez D."/>
            <person name="Hibbett D."/>
            <person name="Schmoll M."/>
            <person name="Kubicek C.P."/>
            <person name="Martinez A.T."/>
            <person name="Yadav J."/>
            <person name="Master E."/>
            <person name="Magnuson J.K."/>
            <person name="James T."/>
            <person name="Yaver D."/>
            <person name="Berka R."/>
            <person name="Labutti K."/>
            <person name="Lipzen A."/>
            <person name="Aerts A."/>
            <person name="Barry K."/>
            <person name="Henrissat B."/>
            <person name="Blanchette R."/>
            <person name="Grigoriev I."/>
            <person name="Cullen D."/>
        </authorList>
    </citation>
    <scope>NUCLEOTIDE SEQUENCE [LARGE SCALE GENOMIC DNA]</scope>
    <source>
        <strain evidence="2 3">MAD-698-R-SB12</strain>
    </source>
</reference>
<evidence type="ECO:0000313" key="2">
    <source>
        <dbReference type="EMBL" id="OSX66612.1"/>
    </source>
</evidence>
<feature type="signal peptide" evidence="1">
    <location>
        <begin position="1"/>
        <end position="20"/>
    </location>
</feature>
<organism evidence="2 3">
    <name type="scientific">Postia placenta MAD-698-R-SB12</name>
    <dbReference type="NCBI Taxonomy" id="670580"/>
    <lineage>
        <taxon>Eukaryota</taxon>
        <taxon>Fungi</taxon>
        <taxon>Dikarya</taxon>
        <taxon>Basidiomycota</taxon>
        <taxon>Agaricomycotina</taxon>
        <taxon>Agaricomycetes</taxon>
        <taxon>Polyporales</taxon>
        <taxon>Adustoporiaceae</taxon>
        <taxon>Rhodonia</taxon>
    </lineage>
</organism>
<protein>
    <submittedName>
        <fullName evidence="2">Uncharacterized protein</fullName>
    </submittedName>
</protein>
<feature type="chain" id="PRO_5010881353" evidence="1">
    <location>
        <begin position="21"/>
        <end position="209"/>
    </location>
</feature>
<accession>A0A1X6NDN5</accession>
<dbReference type="AlphaFoldDB" id="A0A1X6NDN5"/>
<dbReference type="GeneID" id="36329052"/>
<proteinExistence type="predicted"/>